<dbReference type="GO" id="GO:0043709">
    <property type="term" value="P:cell adhesion involved in single-species biofilm formation"/>
    <property type="evidence" value="ECO:0007669"/>
    <property type="project" value="TreeGrafter"/>
</dbReference>
<dbReference type="EMBL" id="JAASAI010000019">
    <property type="protein sequence ID" value="NIL24007.1"/>
    <property type="molecule type" value="Genomic_DNA"/>
</dbReference>
<dbReference type="GO" id="GO:0009289">
    <property type="term" value="C:pilus"/>
    <property type="evidence" value="ECO:0007669"/>
    <property type="project" value="UniProtKB-SubCell"/>
</dbReference>
<proteinExistence type="inferred from homology"/>
<keyword evidence="3 5" id="KW-0732">Signal</keyword>
<feature type="chain" id="PRO_5041259252" evidence="5">
    <location>
        <begin position="30"/>
        <end position="187"/>
    </location>
</feature>
<evidence type="ECO:0000256" key="5">
    <source>
        <dbReference type="SAM" id="SignalP"/>
    </source>
</evidence>
<comment type="similarity">
    <text evidence="2">Belongs to the fimbrial protein family.</text>
</comment>
<dbReference type="PANTHER" id="PTHR33420:SF3">
    <property type="entry name" value="FIMBRIAL SUBUNIT ELFA"/>
    <property type="match status" value="1"/>
</dbReference>
<comment type="caution">
    <text evidence="6">The sequence shown here is derived from an EMBL/GenBank/DDBJ whole genome shotgun (WGS) entry which is preliminary data.</text>
</comment>
<protein>
    <submittedName>
        <fullName evidence="6">Fimbrial protein</fullName>
    </submittedName>
</protein>
<evidence type="ECO:0000256" key="3">
    <source>
        <dbReference type="ARBA" id="ARBA00022729"/>
    </source>
</evidence>
<evidence type="ECO:0000256" key="1">
    <source>
        <dbReference type="ARBA" id="ARBA00004561"/>
    </source>
</evidence>
<evidence type="ECO:0000313" key="7">
    <source>
        <dbReference type="Proteomes" id="UP000712947"/>
    </source>
</evidence>
<dbReference type="SUPFAM" id="SSF49401">
    <property type="entry name" value="Bacterial adhesins"/>
    <property type="match status" value="1"/>
</dbReference>
<reference evidence="6" key="1">
    <citation type="submission" date="2020-03" db="EMBL/GenBank/DDBJ databases">
        <authorList>
            <person name="Kislichkina A."/>
            <person name="Dentovskaya S."/>
            <person name="Shaikhutdinov R."/>
            <person name="Ivanov S."/>
            <person name="Sizova A."/>
            <person name="Solomentsev V."/>
            <person name="Bogun A."/>
        </authorList>
    </citation>
    <scope>NUCLEOTIDE SEQUENCE</scope>
    <source>
        <strain evidence="6">SCPM-O-B-7610</strain>
    </source>
</reference>
<evidence type="ECO:0000256" key="2">
    <source>
        <dbReference type="ARBA" id="ARBA00006671"/>
    </source>
</evidence>
<organism evidence="6 7">
    <name type="scientific">Yersinia mollaretii</name>
    <dbReference type="NCBI Taxonomy" id="33060"/>
    <lineage>
        <taxon>Bacteria</taxon>
        <taxon>Pseudomonadati</taxon>
        <taxon>Pseudomonadota</taxon>
        <taxon>Gammaproteobacteria</taxon>
        <taxon>Enterobacterales</taxon>
        <taxon>Yersiniaceae</taxon>
        <taxon>Yersinia</taxon>
    </lineage>
</organism>
<evidence type="ECO:0000256" key="4">
    <source>
        <dbReference type="ARBA" id="ARBA00023263"/>
    </source>
</evidence>
<sequence>MSSIKRCRKVALFAIALGMQGLSLAPAQAVILNFAAVLNPGTCTLSLSQNTLSLGSISQHQLIAGALLGAQPFDLNVESCTGSHASLTPKVNISGEGKTQGGKWLFRSSDSVASGMGVMLVKTETPPNYSQTEVQNGDDISLAAQGSVSSNQRMTFYAGVTCGDGLECNSLQPGELNARVLFNLVYR</sequence>
<feature type="signal peptide" evidence="5">
    <location>
        <begin position="1"/>
        <end position="29"/>
    </location>
</feature>
<keyword evidence="4" id="KW-0281">Fimbrium</keyword>
<accession>A0AA44CNF8</accession>
<comment type="subcellular location">
    <subcellularLocation>
        <location evidence="1">Fimbrium</location>
    </subcellularLocation>
</comment>
<dbReference type="InterPro" id="IPR036937">
    <property type="entry name" value="Adhesion_dom_fimbrial_sf"/>
</dbReference>
<dbReference type="Gene3D" id="2.60.40.1090">
    <property type="entry name" value="Fimbrial-type adhesion domain"/>
    <property type="match status" value="1"/>
</dbReference>
<evidence type="ECO:0000313" key="6">
    <source>
        <dbReference type="EMBL" id="NIL24007.1"/>
    </source>
</evidence>
<dbReference type="AlphaFoldDB" id="A0AA44CNF8"/>
<dbReference type="Proteomes" id="UP000712947">
    <property type="component" value="Unassembled WGS sequence"/>
</dbReference>
<name>A0AA44CNF8_YERMO</name>
<dbReference type="RefSeq" id="WP_050141751.1">
    <property type="nucleotide sequence ID" value="NZ_CABHYE010000025.1"/>
</dbReference>
<dbReference type="InterPro" id="IPR050263">
    <property type="entry name" value="Bact_Fimbrial_Adh_Pro"/>
</dbReference>
<dbReference type="PANTHER" id="PTHR33420">
    <property type="entry name" value="FIMBRIAL SUBUNIT ELFA-RELATED"/>
    <property type="match status" value="1"/>
</dbReference>
<gene>
    <name evidence="6" type="ORF">HB991_16025</name>
</gene>
<dbReference type="InterPro" id="IPR008966">
    <property type="entry name" value="Adhesion_dom_sf"/>
</dbReference>